<dbReference type="GO" id="GO:0005975">
    <property type="term" value="P:carbohydrate metabolic process"/>
    <property type="evidence" value="ECO:0007669"/>
    <property type="project" value="InterPro"/>
</dbReference>
<feature type="chain" id="PRO_5043121955" description="Chitinase domain-containing protein 1" evidence="3">
    <location>
        <begin position="23"/>
        <end position="399"/>
    </location>
</feature>
<evidence type="ECO:0000313" key="6">
    <source>
        <dbReference type="Proteomes" id="UP000278627"/>
    </source>
</evidence>
<evidence type="ECO:0000256" key="2">
    <source>
        <dbReference type="ARBA" id="ARBA00040976"/>
    </source>
</evidence>
<dbReference type="GO" id="GO:0012505">
    <property type="term" value="C:endomembrane system"/>
    <property type="evidence" value="ECO:0007669"/>
    <property type="project" value="TreeGrafter"/>
</dbReference>
<dbReference type="SMART" id="SM00636">
    <property type="entry name" value="Glyco_18"/>
    <property type="match status" value="1"/>
</dbReference>
<dbReference type="InterPro" id="IPR001223">
    <property type="entry name" value="Glyco_hydro18_cat"/>
</dbReference>
<dbReference type="SUPFAM" id="SSF51445">
    <property type="entry name" value="(Trans)glycosidases"/>
    <property type="match status" value="1"/>
</dbReference>
<dbReference type="AlphaFoldDB" id="A0A0N4TIL8"/>
<dbReference type="GO" id="GO:0070492">
    <property type="term" value="F:oligosaccharide binding"/>
    <property type="evidence" value="ECO:0007669"/>
    <property type="project" value="TreeGrafter"/>
</dbReference>
<evidence type="ECO:0000256" key="1">
    <source>
        <dbReference type="ARBA" id="ARBA00009336"/>
    </source>
</evidence>
<keyword evidence="6" id="KW-1185">Reference proteome</keyword>
<dbReference type="WBParaSite" id="BPAG_0000808501-mRNA-1">
    <property type="protein sequence ID" value="BPAG_0000808501-mRNA-1"/>
    <property type="gene ID" value="BPAG_0000808501"/>
</dbReference>
<organism evidence="7">
    <name type="scientific">Brugia pahangi</name>
    <name type="common">Filarial nematode worm</name>
    <dbReference type="NCBI Taxonomy" id="6280"/>
    <lineage>
        <taxon>Eukaryota</taxon>
        <taxon>Metazoa</taxon>
        <taxon>Ecdysozoa</taxon>
        <taxon>Nematoda</taxon>
        <taxon>Chromadorea</taxon>
        <taxon>Rhabditida</taxon>
        <taxon>Spirurina</taxon>
        <taxon>Spiruromorpha</taxon>
        <taxon>Filarioidea</taxon>
        <taxon>Onchocercidae</taxon>
        <taxon>Brugia</taxon>
    </lineage>
</organism>
<dbReference type="PROSITE" id="PS51910">
    <property type="entry name" value="GH18_2"/>
    <property type="match status" value="1"/>
</dbReference>
<proteinExistence type="inferred from homology"/>
<dbReference type="Proteomes" id="UP000278627">
    <property type="component" value="Unassembled WGS sequence"/>
</dbReference>
<dbReference type="Pfam" id="PF00704">
    <property type="entry name" value="Glyco_hydro_18"/>
    <property type="match status" value="1"/>
</dbReference>
<dbReference type="InterPro" id="IPR029070">
    <property type="entry name" value="Chitinase_insertion_sf"/>
</dbReference>
<dbReference type="GO" id="GO:0008061">
    <property type="term" value="F:chitin binding"/>
    <property type="evidence" value="ECO:0007669"/>
    <property type="project" value="InterPro"/>
</dbReference>
<reference evidence="5 6" key="2">
    <citation type="submission" date="2018-11" db="EMBL/GenBank/DDBJ databases">
        <authorList>
            <consortium name="Pathogen Informatics"/>
        </authorList>
    </citation>
    <scope>NUCLEOTIDE SEQUENCE [LARGE SCALE GENOMIC DNA]</scope>
</reference>
<dbReference type="EMBL" id="UZAD01013130">
    <property type="protein sequence ID" value="VDN89233.1"/>
    <property type="molecule type" value="Genomic_DNA"/>
</dbReference>
<name>A0A0N4TIL8_BRUPA</name>
<sequence>MNRRFPECTVFLVLLFFSTVYGTLSKSDRKEKWKNFQGTEEKRKGGNNSLRQSKHFEDNAGRVTVAGILNDHNNLCVEKRKFNHPILAYITPWNNGGYDIAKWAAQKFTHISPVWFQFKPEVKQKTCIILGIHDMDIQWLADVHANNSKIKFVPRFIIGGSARESIESFLYDERWQTNCAQLVVNFIKKNKMHGAVIEVWLQVLSLVQKEVKEELIELISHWAELFHQAELEIIVPLPAPLSDKNKPSGVVMKTELSRIINSVDFVNVMTYDYNSDHFVGVSPFEWIRRNLEYILSDSSINSSKLLMGLNFYGYASQQTTVKAVIGKDFIEYVTSQSGTLFWNSVTKEHFLKTKCWGEDFCIYPTLASLQIRRDLANHFNVGLGIWELGQGLNYFTCLF</sequence>
<feature type="signal peptide" evidence="3">
    <location>
        <begin position="1"/>
        <end position="22"/>
    </location>
</feature>
<evidence type="ECO:0000313" key="5">
    <source>
        <dbReference type="EMBL" id="VDN89233.1"/>
    </source>
</evidence>
<reference evidence="7" key="1">
    <citation type="submission" date="2017-02" db="UniProtKB">
        <authorList>
            <consortium name="WormBaseParasite"/>
        </authorList>
    </citation>
    <scope>IDENTIFICATION</scope>
</reference>
<dbReference type="PANTHER" id="PTHR46066:SF2">
    <property type="entry name" value="CHITINASE DOMAIN-CONTAINING PROTEIN 1"/>
    <property type="match status" value="1"/>
</dbReference>
<evidence type="ECO:0000313" key="7">
    <source>
        <dbReference type="WBParaSite" id="BPAG_0000808501-mRNA-1"/>
    </source>
</evidence>
<dbReference type="STRING" id="6280.A0A0N4TIL8"/>
<evidence type="ECO:0000259" key="4">
    <source>
        <dbReference type="PROSITE" id="PS51910"/>
    </source>
</evidence>
<comment type="similarity">
    <text evidence="1">Belongs to the glycosyl hydrolase 18 family.</text>
</comment>
<accession>A0A0N4TIL8</accession>
<dbReference type="Gene3D" id="3.10.50.10">
    <property type="match status" value="1"/>
</dbReference>
<gene>
    <name evidence="5" type="ORF">BPAG_LOCUS8047</name>
</gene>
<dbReference type="InterPro" id="IPR017853">
    <property type="entry name" value="GH"/>
</dbReference>
<dbReference type="Gene3D" id="3.20.20.80">
    <property type="entry name" value="Glycosidases"/>
    <property type="match status" value="1"/>
</dbReference>
<keyword evidence="3" id="KW-0732">Signal</keyword>
<dbReference type="PANTHER" id="PTHR46066">
    <property type="entry name" value="CHITINASE DOMAIN-CONTAINING PROTEIN 1 FAMILY MEMBER"/>
    <property type="match status" value="1"/>
</dbReference>
<dbReference type="InterPro" id="IPR011583">
    <property type="entry name" value="Chitinase_II/V-like_cat"/>
</dbReference>
<evidence type="ECO:0000256" key="3">
    <source>
        <dbReference type="SAM" id="SignalP"/>
    </source>
</evidence>
<protein>
    <recommendedName>
        <fullName evidence="2">Chitinase domain-containing protein 1</fullName>
    </recommendedName>
</protein>
<feature type="domain" description="GH18" evidence="4">
    <location>
        <begin position="84"/>
        <end position="399"/>
    </location>
</feature>